<feature type="transmembrane region" description="Helical" evidence="7">
    <location>
        <begin position="230"/>
        <end position="250"/>
    </location>
</feature>
<accession>A0A1I5R1P1</accession>
<evidence type="ECO:0000313" key="9">
    <source>
        <dbReference type="EMBL" id="SFP52432.1"/>
    </source>
</evidence>
<gene>
    <name evidence="9" type="ORF">SAMN05216234_1245</name>
</gene>
<evidence type="ECO:0000256" key="3">
    <source>
        <dbReference type="ARBA" id="ARBA00022475"/>
    </source>
</evidence>
<dbReference type="EMBL" id="FOXB01000024">
    <property type="protein sequence ID" value="SFP52432.1"/>
    <property type="molecule type" value="Genomic_DNA"/>
</dbReference>
<evidence type="ECO:0000256" key="4">
    <source>
        <dbReference type="ARBA" id="ARBA00022692"/>
    </source>
</evidence>
<feature type="domain" description="Type II secretion system protein GspF" evidence="8">
    <location>
        <begin position="77"/>
        <end position="200"/>
    </location>
</feature>
<sequence>MKFFRISYKRGKTHNNTIVKAENRIEAVKKFYEMKLGVLIKIEEIQEPISMKIEKQIEYWKNPINRGKVNDEKYIAALDQIATMLDAGMPLNVSIEETAKNSDDPQIKMIFNHILADVEKGMSLSDSAARYSKQLGHLSVSMFKLGEETGSLADAVKKLAEILQEILDNRRKFKKATRYPLFTLAAMAIAFTIVIIYVVPQFESFFKSSHMELPIPTKILLWLENALINFGPYIIINAILIAVAIGYFYNKSDKFRIIMDRFQLKIYIIGDVTYLALIGRFFYLFRVLNDAGIPLLDALNMALEVVTNRYMQERLKRIPAAVEEGRSLHEGITESELCESMVIQMIKSGEMSGSLGKMLDKVTKIYKERFNYIVENIATLIEPIMIAAIAGFVLVLAMGIFLPMWNMTNVAN</sequence>
<dbReference type="PANTHER" id="PTHR30012:SF0">
    <property type="entry name" value="TYPE II SECRETION SYSTEM PROTEIN F-RELATED"/>
    <property type="match status" value="1"/>
</dbReference>
<reference evidence="9 10" key="1">
    <citation type="submission" date="2016-10" db="EMBL/GenBank/DDBJ databases">
        <authorList>
            <person name="de Groot N.N."/>
        </authorList>
    </citation>
    <scope>NUCLEOTIDE SEQUENCE [LARGE SCALE GENOMIC DNA]</scope>
    <source>
        <strain evidence="9 10">EP1-55-1</strain>
    </source>
</reference>
<protein>
    <submittedName>
        <fullName evidence="9">General secretion pathway protein F</fullName>
    </submittedName>
</protein>
<dbReference type="AlphaFoldDB" id="A0A1I5R1P1"/>
<name>A0A1I5R1P1_9BACT</name>
<comment type="subcellular location">
    <subcellularLocation>
        <location evidence="1">Cell membrane</location>
        <topology evidence="1">Multi-pass membrane protein</topology>
    </subcellularLocation>
</comment>
<keyword evidence="4 7" id="KW-0812">Transmembrane</keyword>
<feature type="transmembrane region" description="Helical" evidence="7">
    <location>
        <begin position="262"/>
        <end position="285"/>
    </location>
</feature>
<dbReference type="InterPro" id="IPR003004">
    <property type="entry name" value="GspF/PilC"/>
</dbReference>
<feature type="transmembrane region" description="Helical" evidence="7">
    <location>
        <begin position="179"/>
        <end position="199"/>
    </location>
</feature>
<evidence type="ECO:0000259" key="8">
    <source>
        <dbReference type="Pfam" id="PF00482"/>
    </source>
</evidence>
<feature type="transmembrane region" description="Helical" evidence="7">
    <location>
        <begin position="384"/>
        <end position="405"/>
    </location>
</feature>
<dbReference type="RefSeq" id="WP_092912776.1">
    <property type="nucleotide sequence ID" value="NZ_FOXB01000024.1"/>
</dbReference>
<evidence type="ECO:0000256" key="5">
    <source>
        <dbReference type="ARBA" id="ARBA00022989"/>
    </source>
</evidence>
<keyword evidence="6 7" id="KW-0472">Membrane</keyword>
<feature type="domain" description="Type II secretion system protein GspF" evidence="8">
    <location>
        <begin position="283"/>
        <end position="403"/>
    </location>
</feature>
<proteinExistence type="inferred from homology"/>
<dbReference type="Gene3D" id="1.20.81.30">
    <property type="entry name" value="Type II secretion system (T2SS), domain F"/>
    <property type="match status" value="2"/>
</dbReference>
<keyword evidence="10" id="KW-1185">Reference proteome</keyword>
<keyword evidence="5 7" id="KW-1133">Transmembrane helix</keyword>
<evidence type="ECO:0000313" key="10">
    <source>
        <dbReference type="Proteomes" id="UP000199227"/>
    </source>
</evidence>
<evidence type="ECO:0000256" key="2">
    <source>
        <dbReference type="ARBA" id="ARBA00005745"/>
    </source>
</evidence>
<dbReference type="PANTHER" id="PTHR30012">
    <property type="entry name" value="GENERAL SECRETION PATHWAY PROTEIN"/>
    <property type="match status" value="1"/>
</dbReference>
<dbReference type="InterPro" id="IPR042094">
    <property type="entry name" value="T2SS_GspF_sf"/>
</dbReference>
<evidence type="ECO:0000256" key="7">
    <source>
        <dbReference type="SAM" id="Phobius"/>
    </source>
</evidence>
<dbReference type="GO" id="GO:0005886">
    <property type="term" value="C:plasma membrane"/>
    <property type="evidence" value="ECO:0007669"/>
    <property type="project" value="UniProtKB-SubCell"/>
</dbReference>
<evidence type="ECO:0000256" key="1">
    <source>
        <dbReference type="ARBA" id="ARBA00004651"/>
    </source>
</evidence>
<organism evidence="9 10">
    <name type="scientific">Hydrogenimonas thermophila</name>
    <dbReference type="NCBI Taxonomy" id="223786"/>
    <lineage>
        <taxon>Bacteria</taxon>
        <taxon>Pseudomonadati</taxon>
        <taxon>Campylobacterota</taxon>
        <taxon>Epsilonproteobacteria</taxon>
        <taxon>Campylobacterales</taxon>
        <taxon>Hydrogenimonadaceae</taxon>
        <taxon>Hydrogenimonas</taxon>
    </lineage>
</organism>
<dbReference type="InterPro" id="IPR018076">
    <property type="entry name" value="T2SS_GspF_dom"/>
</dbReference>
<dbReference type="STRING" id="223786.SAMN05216234_1245"/>
<dbReference type="OrthoDB" id="9805682at2"/>
<comment type="similarity">
    <text evidence="2">Belongs to the GSP F family.</text>
</comment>
<keyword evidence="3" id="KW-1003">Cell membrane</keyword>
<dbReference type="Proteomes" id="UP000199227">
    <property type="component" value="Unassembled WGS sequence"/>
</dbReference>
<dbReference type="Pfam" id="PF00482">
    <property type="entry name" value="T2SSF"/>
    <property type="match status" value="2"/>
</dbReference>
<evidence type="ECO:0000256" key="6">
    <source>
        <dbReference type="ARBA" id="ARBA00023136"/>
    </source>
</evidence>